<evidence type="ECO:0000256" key="3">
    <source>
        <dbReference type="SAM" id="Coils"/>
    </source>
</evidence>
<dbReference type="CDD" id="cd00303">
    <property type="entry name" value="retropepsin_like"/>
    <property type="match status" value="1"/>
</dbReference>
<dbReference type="InterPro" id="IPR018061">
    <property type="entry name" value="Retropepsins"/>
</dbReference>
<dbReference type="PROSITE" id="PS50175">
    <property type="entry name" value="ASP_PROT_RETROV"/>
    <property type="match status" value="1"/>
</dbReference>
<dbReference type="GO" id="GO:0008270">
    <property type="term" value="F:zinc ion binding"/>
    <property type="evidence" value="ECO:0007669"/>
    <property type="project" value="UniProtKB-KW"/>
</dbReference>
<dbReference type="Proteomes" id="UP000594263">
    <property type="component" value="Unplaced"/>
</dbReference>
<feature type="region of interest" description="Disordered" evidence="4">
    <location>
        <begin position="472"/>
        <end position="504"/>
    </location>
</feature>
<proteinExistence type="predicted"/>
<dbReference type="InterPro" id="IPR021109">
    <property type="entry name" value="Peptidase_aspartic_dom_sf"/>
</dbReference>
<sequence length="862" mass="100300">MEKEGQINKIIEQNNYTNAYLNVLGEQIISLHERLNKLSQIGETSQPKITGKEIIVATPSLQPPPEITGYKLEPKSMLDLENLIEEKFKGLKISTLEEEFTGQIESNRKDYKPLIQDEINKLYKYNNNPTYYNRPSPVDILHEEQEYILNNSYNGKNIYEWNLDGYTEKQIYNLVHRMLMYSTISKTAGNTDSNIAKMITAGFTGQLKGWWDNYLTQRNRDEILTTIKQEDGRVIENAVYTLVINIMEHFTGRVSDNNENIRTLLQNLRCKTLTNFRWYKDAFLNRVMELPECNSSHWKSKFIDGLPHLFAERVRKTLRKDMIAIPYDTYTYGELIKTCIQEGLSLCNEIRLNQQIKRQSLLERNQLGQFCSQFGIDIPTNKGKGKYIPKEHKKPYRKKKRKYSEEKLVKKQHRKVYNKMNNKKDKRQITCYKCGRIGHYASKCRMKDKIKNLNLDEELKDSLKKLLINSESETEFSSDTETETDSSGNTELGNLNETTDSEDDACCSSCEKPCLKQDSEDEIYKLISQFRDNDSLNVLKGNDLIEFLQSIKDKELRSKLIDSMDIPNTSETRQNEEISRIDSNPYMMSEVFKTLRQKQKIISETPSSILDLKFEIDNLKDEIKMLKQLNENLNQRVSKLEDKTSSDLTNPNEPLEEGFLSVINMITAFKFHIKIKLLINNSFMIELIALIDSGADVSVIQEGLIPTKYFEKTTHSLRHAGGEKLQIDFKIPKAHICNNKVCIPESFLLVKNITNQVILGTPFLKQIFPITHIDDKYFEGTFQNQKVQFQFITEPQTKVLNEIKDIIFQKYNQINFLKSEVTIYNIEIDLKNPKLIDKIKRLQDNMSLEICNDHPNACLRDA</sequence>
<keyword evidence="2" id="KW-0862">Zinc</keyword>
<accession>A0A7N0UFZ3</accession>
<keyword evidence="8" id="KW-1185">Reference proteome</keyword>
<dbReference type="SUPFAM" id="SSF50630">
    <property type="entry name" value="Acid proteases"/>
    <property type="match status" value="1"/>
</dbReference>
<dbReference type="SMART" id="SM00343">
    <property type="entry name" value="ZnF_C2HC"/>
    <property type="match status" value="1"/>
</dbReference>
<dbReference type="SUPFAM" id="SSF57756">
    <property type="entry name" value="Retrovirus zinc finger-like domains"/>
    <property type="match status" value="1"/>
</dbReference>
<dbReference type="GO" id="GO:0006508">
    <property type="term" value="P:proteolysis"/>
    <property type="evidence" value="ECO:0007669"/>
    <property type="project" value="InterPro"/>
</dbReference>
<evidence type="ECO:0000259" key="5">
    <source>
        <dbReference type="PROSITE" id="PS50158"/>
    </source>
</evidence>
<evidence type="ECO:0000313" key="8">
    <source>
        <dbReference type="Proteomes" id="UP000594263"/>
    </source>
</evidence>
<dbReference type="GO" id="GO:0003676">
    <property type="term" value="F:nucleic acid binding"/>
    <property type="evidence" value="ECO:0007669"/>
    <property type="project" value="InterPro"/>
</dbReference>
<keyword evidence="2" id="KW-0863">Zinc-finger</keyword>
<evidence type="ECO:0000256" key="2">
    <source>
        <dbReference type="PROSITE-ProRule" id="PRU00047"/>
    </source>
</evidence>
<dbReference type="AlphaFoldDB" id="A0A7N0UFZ3"/>
<dbReference type="OMA" id="IGHYASK"/>
<feature type="compositionally biased region" description="Acidic residues" evidence="4">
    <location>
        <begin position="472"/>
        <end position="484"/>
    </location>
</feature>
<dbReference type="InterPro" id="IPR001995">
    <property type="entry name" value="Peptidase_A2_cat"/>
</dbReference>
<evidence type="ECO:0000259" key="6">
    <source>
        <dbReference type="PROSITE" id="PS50175"/>
    </source>
</evidence>
<evidence type="ECO:0000313" key="7">
    <source>
        <dbReference type="EnsemblPlants" id="Kaladp0066s0119.1.v1.1"/>
    </source>
</evidence>
<dbReference type="Pfam" id="PF00077">
    <property type="entry name" value="RVP"/>
    <property type="match status" value="1"/>
</dbReference>
<keyword evidence="3" id="KW-0175">Coiled coil</keyword>
<dbReference type="PANTHER" id="PTHR33054:SF13">
    <property type="entry name" value="CCHC-TYPE DOMAIN-CONTAINING PROTEIN"/>
    <property type="match status" value="1"/>
</dbReference>
<dbReference type="Pfam" id="PF00098">
    <property type="entry name" value="zf-CCHC"/>
    <property type="match status" value="1"/>
</dbReference>
<dbReference type="Gene3D" id="4.10.60.10">
    <property type="entry name" value="Zinc finger, CCHC-type"/>
    <property type="match status" value="1"/>
</dbReference>
<dbReference type="InterPro" id="IPR056648">
    <property type="entry name" value="DUF7746"/>
</dbReference>
<evidence type="ECO:0000256" key="1">
    <source>
        <dbReference type="ARBA" id="ARBA00022801"/>
    </source>
</evidence>
<evidence type="ECO:0008006" key="9">
    <source>
        <dbReference type="Google" id="ProtNLM"/>
    </source>
</evidence>
<feature type="domain" description="Peptidase A2" evidence="6">
    <location>
        <begin position="687"/>
        <end position="722"/>
    </location>
</feature>
<organism evidence="7 8">
    <name type="scientific">Kalanchoe fedtschenkoi</name>
    <name type="common">Lavender scallops</name>
    <name type="synonym">South American air plant</name>
    <dbReference type="NCBI Taxonomy" id="63787"/>
    <lineage>
        <taxon>Eukaryota</taxon>
        <taxon>Viridiplantae</taxon>
        <taxon>Streptophyta</taxon>
        <taxon>Embryophyta</taxon>
        <taxon>Tracheophyta</taxon>
        <taxon>Spermatophyta</taxon>
        <taxon>Magnoliopsida</taxon>
        <taxon>eudicotyledons</taxon>
        <taxon>Gunneridae</taxon>
        <taxon>Pentapetalae</taxon>
        <taxon>Saxifragales</taxon>
        <taxon>Crassulaceae</taxon>
        <taxon>Kalanchoe</taxon>
    </lineage>
</organism>
<dbReference type="Gramene" id="Kaladp0066s0119.1.v1.1">
    <property type="protein sequence ID" value="Kaladp0066s0119.1.v1.1"/>
    <property type="gene ID" value="Kaladp0066s0119.v1.1"/>
</dbReference>
<dbReference type="InterPro" id="IPR001878">
    <property type="entry name" value="Znf_CCHC"/>
</dbReference>
<keyword evidence="2" id="KW-0479">Metal-binding</keyword>
<dbReference type="EnsemblPlants" id="Kaladp0066s0119.1.v1.1">
    <property type="protein sequence ID" value="Kaladp0066s0119.1.v1.1"/>
    <property type="gene ID" value="Kaladp0066s0119.v1.1"/>
</dbReference>
<dbReference type="PANTHER" id="PTHR33054">
    <property type="entry name" value="CCHC-TYPE DOMAIN-CONTAINING PROTEIN"/>
    <property type="match status" value="1"/>
</dbReference>
<dbReference type="Pfam" id="PF22909">
    <property type="entry name" value="Caulimovir_coat_dom"/>
    <property type="match status" value="1"/>
</dbReference>
<dbReference type="PROSITE" id="PS50158">
    <property type="entry name" value="ZF_CCHC"/>
    <property type="match status" value="1"/>
</dbReference>
<feature type="compositionally biased region" description="Basic residues" evidence="4">
    <location>
        <begin position="385"/>
        <end position="402"/>
    </location>
</feature>
<feature type="region of interest" description="Disordered" evidence="4">
    <location>
        <begin position="385"/>
        <end position="405"/>
    </location>
</feature>
<dbReference type="GO" id="GO:0004190">
    <property type="term" value="F:aspartic-type endopeptidase activity"/>
    <property type="evidence" value="ECO:0007669"/>
    <property type="project" value="InterPro"/>
</dbReference>
<protein>
    <recommendedName>
        <fullName evidence="9">CCHC-type domain-containing protein</fullName>
    </recommendedName>
</protein>
<name>A0A7N0UFZ3_KALFE</name>
<dbReference type="Gene3D" id="2.40.70.10">
    <property type="entry name" value="Acid Proteases"/>
    <property type="match status" value="1"/>
</dbReference>
<dbReference type="Pfam" id="PF24925">
    <property type="entry name" value="DUF7746"/>
    <property type="match status" value="1"/>
</dbReference>
<dbReference type="InterPro" id="IPR036875">
    <property type="entry name" value="Znf_CCHC_sf"/>
</dbReference>
<reference evidence="7" key="1">
    <citation type="submission" date="2021-01" db="UniProtKB">
        <authorList>
            <consortium name="EnsemblPlants"/>
        </authorList>
    </citation>
    <scope>IDENTIFICATION</scope>
</reference>
<evidence type="ECO:0000256" key="4">
    <source>
        <dbReference type="SAM" id="MobiDB-lite"/>
    </source>
</evidence>
<feature type="coiled-coil region" evidence="3">
    <location>
        <begin position="609"/>
        <end position="643"/>
    </location>
</feature>
<feature type="domain" description="CCHC-type" evidence="5">
    <location>
        <begin position="431"/>
        <end position="445"/>
    </location>
</feature>
<keyword evidence="1" id="KW-0378">Hydrolase</keyword>